<evidence type="ECO:0000256" key="4">
    <source>
        <dbReference type="ARBA" id="ARBA00022753"/>
    </source>
</evidence>
<feature type="domain" description="VPS37 C-terminal" evidence="8">
    <location>
        <begin position="189"/>
        <end position="329"/>
    </location>
</feature>
<dbReference type="AlphaFoldDB" id="A0AAV7JD60"/>
<reference evidence="9 10" key="1">
    <citation type="journal article" date="2023" name="BMC Biol.">
        <title>The compact genome of the sponge Oopsacas minuta (Hexactinellida) is lacking key metazoan core genes.</title>
        <authorList>
            <person name="Santini S."/>
            <person name="Schenkelaars Q."/>
            <person name="Jourda C."/>
            <person name="Duchesne M."/>
            <person name="Belahbib H."/>
            <person name="Rocher C."/>
            <person name="Selva M."/>
            <person name="Riesgo A."/>
            <person name="Vervoort M."/>
            <person name="Leys S.P."/>
            <person name="Kodjabachian L."/>
            <person name="Le Bivic A."/>
            <person name="Borchiellini C."/>
            <person name="Claverie J.M."/>
            <person name="Renard E."/>
        </authorList>
    </citation>
    <scope>NUCLEOTIDE SEQUENCE [LARGE SCALE GENOMIC DNA]</scope>
    <source>
        <strain evidence="9">SPO-2</strain>
    </source>
</reference>
<dbReference type="InterPro" id="IPR009851">
    <property type="entry name" value="Mod_r"/>
</dbReference>
<comment type="similarity">
    <text evidence="2">Belongs to the VPS37 family.</text>
</comment>
<keyword evidence="10" id="KW-1185">Reference proteome</keyword>
<dbReference type="GO" id="GO:0043162">
    <property type="term" value="P:ubiquitin-dependent protein catabolic process via the multivesicular body sorting pathway"/>
    <property type="evidence" value="ECO:0007669"/>
    <property type="project" value="TreeGrafter"/>
</dbReference>
<comment type="function">
    <text evidence="6">Component of the ESCRT-I complex, a regulator of vesicular trafficking process. Required for the sorting of endocytic ubiquitinated cargos into multivesicular bodies. May be involved in cell growth and differentiation.</text>
</comment>
<comment type="caution">
    <text evidence="9">The sequence shown here is derived from an EMBL/GenBank/DDBJ whole genome shotgun (WGS) entry which is preliminary data.</text>
</comment>
<accession>A0AAV7JD60</accession>
<dbReference type="GO" id="GO:0000813">
    <property type="term" value="C:ESCRT I complex"/>
    <property type="evidence" value="ECO:0007669"/>
    <property type="project" value="UniProtKB-ARBA"/>
</dbReference>
<evidence type="ECO:0000256" key="5">
    <source>
        <dbReference type="ARBA" id="ARBA00022927"/>
    </source>
</evidence>
<dbReference type="PANTHER" id="PTHR13678:SF2">
    <property type="entry name" value="VACUOLAR PROTEIN SORTING-ASSOCIATED PROTEIN 37A"/>
    <property type="match status" value="1"/>
</dbReference>
<evidence type="ECO:0000313" key="10">
    <source>
        <dbReference type="Proteomes" id="UP001165289"/>
    </source>
</evidence>
<protein>
    <submittedName>
        <fullName evidence="9">Vacuolar protein sorting-associated protein 37A-like</fullName>
    </submittedName>
</protein>
<keyword evidence="7" id="KW-0175">Coiled coil</keyword>
<dbReference type="GO" id="GO:0006612">
    <property type="term" value="P:protein targeting to membrane"/>
    <property type="evidence" value="ECO:0007669"/>
    <property type="project" value="TreeGrafter"/>
</dbReference>
<proteinExistence type="inferred from homology"/>
<comment type="subcellular location">
    <subcellularLocation>
        <location evidence="1">Late endosome membrane</location>
        <topology evidence="1">Peripheral membrane protein</topology>
    </subcellularLocation>
</comment>
<sequence>MTSIFRPQKKVTVIPQATAMQKHRIRQVSSVRTHFPQMLEIEKDSEYQLKFKSSLGTEHTLYLQFPSNFPNDRPTVIVYPPLDHPWFDTNNNVVGFKQLNDFTMHQDLGKVLDILVRELSSFHPNSVPHREANASQFYVPHASYISGSPPVSGTPPPVPQAAPQVITTGREEERIRWINYEAIENLEIDRLKELDSATDEGQLLGFVDFEGFQAEGERERVRLLQENLELAQGNIQLKPFLEQERESLKMKQDTMQELLTQFRSLEQQQNKLMEFSEFRIMRSLEQLANDDNTEADQIAEDYLSGKIGLQTFLSDFSQKKESSCLRSAKQTKLQRILTDCSQYRDFVP</sequence>
<feature type="coiled-coil region" evidence="7">
    <location>
        <begin position="214"/>
        <end position="268"/>
    </location>
</feature>
<dbReference type="SUPFAM" id="SSF54495">
    <property type="entry name" value="UBC-like"/>
    <property type="match status" value="1"/>
</dbReference>
<dbReference type="EMBL" id="JAKMXF010000354">
    <property type="protein sequence ID" value="KAI6646739.1"/>
    <property type="molecule type" value="Genomic_DNA"/>
</dbReference>
<evidence type="ECO:0000256" key="7">
    <source>
        <dbReference type="SAM" id="Coils"/>
    </source>
</evidence>
<dbReference type="PANTHER" id="PTHR13678">
    <property type="entry name" value="VACUOLAR PROTEIN SORTING-ASSOCIATED PROTEIN 37"/>
    <property type="match status" value="1"/>
</dbReference>
<dbReference type="InterPro" id="IPR016135">
    <property type="entry name" value="UBQ-conjugating_enzyme/RWD"/>
</dbReference>
<evidence type="ECO:0000259" key="8">
    <source>
        <dbReference type="Pfam" id="PF07200"/>
    </source>
</evidence>
<dbReference type="GO" id="GO:0006623">
    <property type="term" value="P:protein targeting to vacuole"/>
    <property type="evidence" value="ECO:0007669"/>
    <property type="project" value="TreeGrafter"/>
</dbReference>
<evidence type="ECO:0000256" key="6">
    <source>
        <dbReference type="ARBA" id="ARBA00025010"/>
    </source>
</evidence>
<dbReference type="GO" id="GO:0031902">
    <property type="term" value="C:late endosome membrane"/>
    <property type="evidence" value="ECO:0007669"/>
    <property type="project" value="UniProtKB-SubCell"/>
</dbReference>
<evidence type="ECO:0000256" key="2">
    <source>
        <dbReference type="ARBA" id="ARBA00007617"/>
    </source>
</evidence>
<evidence type="ECO:0000256" key="3">
    <source>
        <dbReference type="ARBA" id="ARBA00022448"/>
    </source>
</evidence>
<keyword evidence="5" id="KW-0653">Protein transport</keyword>
<organism evidence="9 10">
    <name type="scientific">Oopsacas minuta</name>
    <dbReference type="NCBI Taxonomy" id="111878"/>
    <lineage>
        <taxon>Eukaryota</taxon>
        <taxon>Metazoa</taxon>
        <taxon>Porifera</taxon>
        <taxon>Hexactinellida</taxon>
        <taxon>Hexasterophora</taxon>
        <taxon>Lyssacinosida</taxon>
        <taxon>Leucopsacidae</taxon>
        <taxon>Oopsacas</taxon>
    </lineage>
</organism>
<gene>
    <name evidence="9" type="ORF">LOD99_12859</name>
</gene>
<keyword evidence="4" id="KW-0967">Endosome</keyword>
<evidence type="ECO:0000256" key="1">
    <source>
        <dbReference type="ARBA" id="ARBA00004633"/>
    </source>
</evidence>
<name>A0AAV7JD60_9METZ</name>
<dbReference type="Pfam" id="PF07200">
    <property type="entry name" value="Mod_r"/>
    <property type="match status" value="1"/>
</dbReference>
<keyword evidence="3" id="KW-0813">Transport</keyword>
<evidence type="ECO:0000313" key="9">
    <source>
        <dbReference type="EMBL" id="KAI6646739.1"/>
    </source>
</evidence>
<dbReference type="Proteomes" id="UP001165289">
    <property type="component" value="Unassembled WGS sequence"/>
</dbReference>